<proteinExistence type="predicted"/>
<sequence>MEKKERAAERDREICAAEAAGFCGKTWRKLEEQRRGGTNSGTAIQQWRLGALGAAGVQDMKQLQRCSRPREKWRKSSSSGWTDFYPNASKN</sequence>
<gene>
    <name evidence="2" type="ORF">F0562_005818</name>
</gene>
<name>A0A5J5ALP7_9ASTE</name>
<accession>A0A5J5ALP7</accession>
<dbReference type="AlphaFoldDB" id="A0A5J5ALP7"/>
<evidence type="ECO:0000313" key="3">
    <source>
        <dbReference type="Proteomes" id="UP000325577"/>
    </source>
</evidence>
<protein>
    <submittedName>
        <fullName evidence="2">Uncharacterized protein</fullName>
    </submittedName>
</protein>
<evidence type="ECO:0000256" key="1">
    <source>
        <dbReference type="SAM" id="MobiDB-lite"/>
    </source>
</evidence>
<dbReference type="Proteomes" id="UP000325577">
    <property type="component" value="Linkage Group LG2"/>
</dbReference>
<reference evidence="2 3" key="1">
    <citation type="submission" date="2019-09" db="EMBL/GenBank/DDBJ databases">
        <title>A chromosome-level genome assembly of the Chinese tupelo Nyssa sinensis.</title>
        <authorList>
            <person name="Yang X."/>
            <person name="Kang M."/>
            <person name="Yang Y."/>
            <person name="Xiong H."/>
            <person name="Wang M."/>
            <person name="Zhang Z."/>
            <person name="Wang Z."/>
            <person name="Wu H."/>
            <person name="Ma T."/>
            <person name="Liu J."/>
            <person name="Xi Z."/>
        </authorList>
    </citation>
    <scope>NUCLEOTIDE SEQUENCE [LARGE SCALE GENOMIC DNA]</scope>
    <source>
        <strain evidence="2">J267</strain>
        <tissue evidence="2">Leaf</tissue>
    </source>
</reference>
<evidence type="ECO:0000313" key="2">
    <source>
        <dbReference type="EMBL" id="KAA8531109.1"/>
    </source>
</evidence>
<feature type="region of interest" description="Disordered" evidence="1">
    <location>
        <begin position="60"/>
        <end position="91"/>
    </location>
</feature>
<dbReference type="EMBL" id="CM018043">
    <property type="protein sequence ID" value="KAA8531109.1"/>
    <property type="molecule type" value="Genomic_DNA"/>
</dbReference>
<organism evidence="2 3">
    <name type="scientific">Nyssa sinensis</name>
    <dbReference type="NCBI Taxonomy" id="561372"/>
    <lineage>
        <taxon>Eukaryota</taxon>
        <taxon>Viridiplantae</taxon>
        <taxon>Streptophyta</taxon>
        <taxon>Embryophyta</taxon>
        <taxon>Tracheophyta</taxon>
        <taxon>Spermatophyta</taxon>
        <taxon>Magnoliopsida</taxon>
        <taxon>eudicotyledons</taxon>
        <taxon>Gunneridae</taxon>
        <taxon>Pentapetalae</taxon>
        <taxon>asterids</taxon>
        <taxon>Cornales</taxon>
        <taxon>Nyssaceae</taxon>
        <taxon>Nyssa</taxon>
    </lineage>
</organism>
<keyword evidence="3" id="KW-1185">Reference proteome</keyword>